<reference evidence="1" key="1">
    <citation type="journal article" date="2020" name="mSystems">
        <title>Genome- and Community-Level Interaction Insights into Carbon Utilization and Element Cycling Functions of Hydrothermarchaeota in Hydrothermal Sediment.</title>
        <authorList>
            <person name="Zhou Z."/>
            <person name="Liu Y."/>
            <person name="Xu W."/>
            <person name="Pan J."/>
            <person name="Luo Z.H."/>
            <person name="Li M."/>
        </authorList>
    </citation>
    <scope>NUCLEOTIDE SEQUENCE [LARGE SCALE GENOMIC DNA]</scope>
    <source>
        <strain evidence="1">SpSt-609</strain>
    </source>
</reference>
<organism evidence="1">
    <name type="scientific">Fervidobacterium thailandense</name>
    <dbReference type="NCBI Taxonomy" id="1008305"/>
    <lineage>
        <taxon>Bacteria</taxon>
        <taxon>Thermotogati</taxon>
        <taxon>Thermotogota</taxon>
        <taxon>Thermotogae</taxon>
        <taxon>Thermotogales</taxon>
        <taxon>Fervidobacteriaceae</taxon>
        <taxon>Fervidobacterium</taxon>
    </lineage>
</organism>
<dbReference type="AlphaFoldDB" id="A0A7C5VL57"/>
<accession>A0A7C5VL57</accession>
<name>A0A7C5VL57_9BACT</name>
<comment type="caution">
    <text evidence="1">The sequence shown here is derived from an EMBL/GenBank/DDBJ whole genome shotgun (WGS) entry which is preliminary data.</text>
</comment>
<gene>
    <name evidence="1" type="ORF">ENT77_05375</name>
</gene>
<proteinExistence type="predicted"/>
<evidence type="ECO:0000313" key="1">
    <source>
        <dbReference type="EMBL" id="HGU40610.1"/>
    </source>
</evidence>
<sequence length="323" mass="37529">MTTGFKLNPGWKKVRNPFADKFNKYATTFKYDLVKHPASEKLIFIKQRHNDEWLTRCVPDFHHIAVGERIVRINNYLSTTYLPEIVDVYYSKLTTIPRMHIVKQYFHGFTGHVNLKNCIEAGVLNMDSGEKFEEDVIDLFKRPKLRRVKFKMFIERILSNVIEFQSFLYSKGLCHTALDPTHIILQVDYLVKFVGERHIMRHVKGYLHDPAAINQEKYGPVIVPRYSPDFFVHYVDTGGQYPVNVIGLTSYQIGVLLFDFVTENAYITQPFTAELVKQAKLHVSFSSVNLIKDVILQLTDRLFCDNVGSFREIESVLEQILKG</sequence>
<dbReference type="EMBL" id="DSZY01000027">
    <property type="protein sequence ID" value="HGU40610.1"/>
    <property type="molecule type" value="Genomic_DNA"/>
</dbReference>
<protein>
    <recommendedName>
        <fullName evidence="2">Protein kinase domain-containing protein</fullName>
    </recommendedName>
</protein>
<evidence type="ECO:0008006" key="2">
    <source>
        <dbReference type="Google" id="ProtNLM"/>
    </source>
</evidence>